<keyword evidence="1" id="KW-1133">Transmembrane helix</keyword>
<reference evidence="2 3" key="1">
    <citation type="submission" date="2015-01" db="EMBL/GenBank/DDBJ databases">
        <title>Draft genome sequences of the supercritical CO2 tolerant bacteria Bacillus subterraneus MITOT1 and Bacillus cereus MIT0214.</title>
        <authorList>
            <person name="Peet K.C."/>
            <person name="Thompson J.R."/>
        </authorList>
    </citation>
    <scope>NUCLEOTIDE SEQUENCE [LARGE SCALE GENOMIC DNA]</scope>
    <source>
        <strain evidence="2 3">MITOT1</strain>
    </source>
</reference>
<feature type="transmembrane region" description="Helical" evidence="1">
    <location>
        <begin position="12"/>
        <end position="33"/>
    </location>
</feature>
<dbReference type="InterPro" id="IPR020390">
    <property type="entry name" value="Uncharacterised_YqhV"/>
</dbReference>
<dbReference type="Pfam" id="PF10942">
    <property type="entry name" value="DUF2619"/>
    <property type="match status" value="1"/>
</dbReference>
<evidence type="ECO:0000313" key="2">
    <source>
        <dbReference type="EMBL" id="KIY22805.1"/>
    </source>
</evidence>
<accession>A0A0D6ZC16</accession>
<keyword evidence="1" id="KW-0472">Membrane</keyword>
<keyword evidence="1" id="KW-0812">Transmembrane</keyword>
<sequence length="91" mass="9907">MVQLFEKAIIGMALLRFFSGSLEIFAAVLILKFNDVEKALIVNSTLAFVGPLILIATTAIGLLGLSDRISFQKMIWILCGVACILYGVKTE</sequence>
<feature type="transmembrane region" description="Helical" evidence="1">
    <location>
        <begin position="40"/>
        <end position="63"/>
    </location>
</feature>
<name>A0A0D6ZC16_9BACI</name>
<gene>
    <name evidence="2" type="ORF">UB32_06570</name>
</gene>
<proteinExistence type="predicted"/>
<dbReference type="AlphaFoldDB" id="A0A0D6ZC16"/>
<protein>
    <submittedName>
        <fullName evidence="2">Membrane protein</fullName>
    </submittedName>
</protein>
<dbReference type="OrthoDB" id="1726013at2"/>
<evidence type="ECO:0000313" key="3">
    <source>
        <dbReference type="Proteomes" id="UP000032512"/>
    </source>
</evidence>
<dbReference type="Proteomes" id="UP000032512">
    <property type="component" value="Unassembled WGS sequence"/>
</dbReference>
<evidence type="ECO:0000256" key="1">
    <source>
        <dbReference type="SAM" id="Phobius"/>
    </source>
</evidence>
<keyword evidence="3" id="KW-1185">Reference proteome</keyword>
<organism evidence="2 3">
    <name type="scientific">Mesobacillus subterraneus</name>
    <dbReference type="NCBI Taxonomy" id="285983"/>
    <lineage>
        <taxon>Bacteria</taxon>
        <taxon>Bacillati</taxon>
        <taxon>Bacillota</taxon>
        <taxon>Bacilli</taxon>
        <taxon>Bacillales</taxon>
        <taxon>Bacillaceae</taxon>
        <taxon>Mesobacillus</taxon>
    </lineage>
</organism>
<comment type="caution">
    <text evidence="2">The sequence shown here is derived from an EMBL/GenBank/DDBJ whole genome shotgun (WGS) entry which is preliminary data.</text>
</comment>
<dbReference type="EMBL" id="JXIQ01000038">
    <property type="protein sequence ID" value="KIY22805.1"/>
    <property type="molecule type" value="Genomic_DNA"/>
</dbReference>
<dbReference type="RefSeq" id="WP_044392223.1">
    <property type="nucleotide sequence ID" value="NZ_JXIQ01000038.1"/>
</dbReference>